<sequence length="159" mass="16788">MNLGISVLSQWPARVFFSSSPTFPAPSVATRRPLNADTVIQKFRQVSYEVTSENCLDLAVGGIGERVGREDLANEEASSVVTVVPVPDTLEVLGRLLHVSEASWVSSGFMVRNGHHGGVGVVVDPALDDVEDLVVFQRIPEVGAGVVGMGGMVNAGCLD</sequence>
<proteinExistence type="predicted"/>
<name>A0AA35PYR7_9HYPO</name>
<evidence type="ECO:0000313" key="2">
    <source>
        <dbReference type="Proteomes" id="UP001160390"/>
    </source>
</evidence>
<protein>
    <submittedName>
        <fullName evidence="1">Uncharacterized protein</fullName>
    </submittedName>
</protein>
<organism evidence="1 2">
    <name type="scientific">Clonostachys chloroleuca</name>
    <dbReference type="NCBI Taxonomy" id="1926264"/>
    <lineage>
        <taxon>Eukaryota</taxon>
        <taxon>Fungi</taxon>
        <taxon>Dikarya</taxon>
        <taxon>Ascomycota</taxon>
        <taxon>Pezizomycotina</taxon>
        <taxon>Sordariomycetes</taxon>
        <taxon>Hypocreomycetidae</taxon>
        <taxon>Hypocreales</taxon>
        <taxon>Bionectriaceae</taxon>
        <taxon>Clonostachys</taxon>
    </lineage>
</organism>
<accession>A0AA35PYR7</accession>
<comment type="caution">
    <text evidence="1">The sequence shown here is derived from an EMBL/GenBank/DDBJ whole genome shotgun (WGS) entry which is preliminary data.</text>
</comment>
<dbReference type="Proteomes" id="UP001160390">
    <property type="component" value="Unassembled WGS sequence"/>
</dbReference>
<evidence type="ECO:0000313" key="1">
    <source>
        <dbReference type="EMBL" id="CAI6081102.1"/>
    </source>
</evidence>
<gene>
    <name evidence="1" type="ORF">CCHLO57077_00003928</name>
</gene>
<dbReference type="EMBL" id="CABFNP030000705">
    <property type="protein sequence ID" value="CAI6081102.1"/>
    <property type="molecule type" value="Genomic_DNA"/>
</dbReference>
<keyword evidence="2" id="KW-1185">Reference proteome</keyword>
<dbReference type="AlphaFoldDB" id="A0AA35PYR7"/>
<reference evidence="1" key="1">
    <citation type="submission" date="2023-01" db="EMBL/GenBank/DDBJ databases">
        <authorList>
            <person name="Piombo E."/>
        </authorList>
    </citation>
    <scope>NUCLEOTIDE SEQUENCE</scope>
</reference>